<comment type="caution">
    <text evidence="1">The sequence shown here is derived from an EMBL/GenBank/DDBJ whole genome shotgun (WGS) entry which is preliminary data.</text>
</comment>
<dbReference type="Proteomes" id="UP001177670">
    <property type="component" value="Unassembled WGS sequence"/>
</dbReference>
<reference evidence="1" key="1">
    <citation type="submission" date="2021-10" db="EMBL/GenBank/DDBJ databases">
        <title>Melipona bicolor Genome sequencing and assembly.</title>
        <authorList>
            <person name="Araujo N.S."/>
            <person name="Arias M.C."/>
        </authorList>
    </citation>
    <scope>NUCLEOTIDE SEQUENCE</scope>
    <source>
        <strain evidence="1">USP_2M_L1-L4_2017</strain>
        <tissue evidence="1">Whole body</tissue>
    </source>
</reference>
<keyword evidence="2" id="KW-1185">Reference proteome</keyword>
<dbReference type="EMBL" id="JAHYIQ010000034">
    <property type="protein sequence ID" value="KAK1119840.1"/>
    <property type="molecule type" value="Genomic_DNA"/>
</dbReference>
<gene>
    <name evidence="1" type="ORF">K0M31_012918</name>
</gene>
<dbReference type="AlphaFoldDB" id="A0AA40FIT7"/>
<protein>
    <submittedName>
        <fullName evidence="1">Uncharacterized protein</fullName>
    </submittedName>
</protein>
<sequence length="83" mass="9149">MGRSIKENHTDDVTAPCCCSKLLTKLFNLDIPKSLKLQRNNLFISPPTGIVKCPSSMLQHMETLKAILTKAAASMDEPCESNE</sequence>
<organism evidence="1 2">
    <name type="scientific">Melipona bicolor</name>
    <dbReference type="NCBI Taxonomy" id="60889"/>
    <lineage>
        <taxon>Eukaryota</taxon>
        <taxon>Metazoa</taxon>
        <taxon>Ecdysozoa</taxon>
        <taxon>Arthropoda</taxon>
        <taxon>Hexapoda</taxon>
        <taxon>Insecta</taxon>
        <taxon>Pterygota</taxon>
        <taxon>Neoptera</taxon>
        <taxon>Endopterygota</taxon>
        <taxon>Hymenoptera</taxon>
        <taxon>Apocrita</taxon>
        <taxon>Aculeata</taxon>
        <taxon>Apoidea</taxon>
        <taxon>Anthophila</taxon>
        <taxon>Apidae</taxon>
        <taxon>Melipona</taxon>
    </lineage>
</organism>
<proteinExistence type="predicted"/>
<evidence type="ECO:0000313" key="2">
    <source>
        <dbReference type="Proteomes" id="UP001177670"/>
    </source>
</evidence>
<evidence type="ECO:0000313" key="1">
    <source>
        <dbReference type="EMBL" id="KAK1119840.1"/>
    </source>
</evidence>
<accession>A0AA40FIT7</accession>
<name>A0AA40FIT7_9HYME</name>